<sequence length="50" mass="6122">KLVMFESVYDNFKSETFDDNEELYVLKDLLDVTWHYLFMRIFQLKRNGGI</sequence>
<organism evidence="1">
    <name type="scientific">marine sediment metagenome</name>
    <dbReference type="NCBI Taxonomy" id="412755"/>
    <lineage>
        <taxon>unclassified sequences</taxon>
        <taxon>metagenomes</taxon>
        <taxon>ecological metagenomes</taxon>
    </lineage>
</organism>
<comment type="caution">
    <text evidence="1">The sequence shown here is derived from an EMBL/GenBank/DDBJ whole genome shotgun (WGS) entry which is preliminary data.</text>
</comment>
<feature type="non-terminal residue" evidence="1">
    <location>
        <position position="1"/>
    </location>
</feature>
<protein>
    <submittedName>
        <fullName evidence="1">Uncharacterized protein</fullName>
    </submittedName>
</protein>
<dbReference type="EMBL" id="BARW01041504">
    <property type="protein sequence ID" value="GAJ16659.1"/>
    <property type="molecule type" value="Genomic_DNA"/>
</dbReference>
<dbReference type="AlphaFoldDB" id="X1UGJ4"/>
<evidence type="ECO:0000313" key="1">
    <source>
        <dbReference type="EMBL" id="GAJ16659.1"/>
    </source>
</evidence>
<gene>
    <name evidence="1" type="ORF">S12H4_62109</name>
</gene>
<name>X1UGJ4_9ZZZZ</name>
<accession>X1UGJ4</accession>
<proteinExistence type="predicted"/>
<reference evidence="1" key="1">
    <citation type="journal article" date="2014" name="Front. Microbiol.">
        <title>High frequency of phylogenetically diverse reductive dehalogenase-homologous genes in deep subseafloor sedimentary metagenomes.</title>
        <authorList>
            <person name="Kawai M."/>
            <person name="Futagami T."/>
            <person name="Toyoda A."/>
            <person name="Takaki Y."/>
            <person name="Nishi S."/>
            <person name="Hori S."/>
            <person name="Arai W."/>
            <person name="Tsubouchi T."/>
            <person name="Morono Y."/>
            <person name="Uchiyama I."/>
            <person name="Ito T."/>
            <person name="Fujiyama A."/>
            <person name="Inagaki F."/>
            <person name="Takami H."/>
        </authorList>
    </citation>
    <scope>NUCLEOTIDE SEQUENCE</scope>
    <source>
        <strain evidence="1">Expedition CK06-06</strain>
    </source>
</reference>